<dbReference type="EMBL" id="AP018559">
    <property type="protein sequence ID" value="BBD78407.1"/>
    <property type="molecule type" value="Genomic_DNA"/>
</dbReference>
<reference evidence="1 2" key="1">
    <citation type="submission" date="2018-04" db="EMBL/GenBank/DDBJ databases">
        <title>Complete genome sequence of Hydrogenophilus thermoluteolus TH-1.</title>
        <authorList>
            <person name="Arai H."/>
        </authorList>
    </citation>
    <scope>NUCLEOTIDE SEQUENCE [LARGE SCALE GENOMIC DNA]</scope>
    <source>
        <strain evidence="1 2">TH-1</strain>
        <plasmid evidence="2">pth1 dna</plasmid>
    </source>
</reference>
<dbReference type="SMR" id="A0A2Z6E0V7"/>
<organism evidence="1 2">
    <name type="scientific">Hydrogenophilus thermoluteolus</name>
    <name type="common">Pseudomonas hydrogenothermophila</name>
    <dbReference type="NCBI Taxonomy" id="297"/>
    <lineage>
        <taxon>Bacteria</taxon>
        <taxon>Pseudomonadati</taxon>
        <taxon>Pseudomonadota</taxon>
        <taxon>Hydrogenophilia</taxon>
        <taxon>Hydrogenophilales</taxon>
        <taxon>Hydrogenophilaceae</taxon>
        <taxon>Hydrogenophilus</taxon>
    </lineage>
</organism>
<dbReference type="AlphaFoldDB" id="A0A2Z6E0V7"/>
<evidence type="ECO:0000313" key="1">
    <source>
        <dbReference type="EMBL" id="BBD78407.1"/>
    </source>
</evidence>
<sequence>MTTARRYTEKARRYTEKARRYTDAGATLYRCRTTVQEVEKARRYTDGQTPSVVSGARRYTDDNSLFFNKKRCLSN</sequence>
<geneLocation type="plasmid" evidence="2">
    <name>pth1 dna</name>
</geneLocation>
<dbReference type="Proteomes" id="UP000262004">
    <property type="component" value="Plasmid pTH1"/>
</dbReference>
<accession>A0A2Z6E0V7</accession>
<gene>
    <name evidence="1" type="ORF">HPTL_P062</name>
</gene>
<protein>
    <submittedName>
        <fullName evidence="1">Uncharacterized protein</fullName>
    </submittedName>
</protein>
<keyword evidence="2" id="KW-1185">Reference proteome</keyword>
<dbReference type="KEGG" id="htl:HPTL_P062"/>
<evidence type="ECO:0000313" key="2">
    <source>
        <dbReference type="Proteomes" id="UP000262004"/>
    </source>
</evidence>
<proteinExistence type="predicted"/>
<keyword evidence="1" id="KW-0614">Plasmid</keyword>
<name>A0A2Z6E0V7_HYDTE</name>